<evidence type="ECO:0000313" key="2">
    <source>
        <dbReference type="EMBL" id="CAF0869338.1"/>
    </source>
</evidence>
<accession>A0A8S2D3H3</accession>
<evidence type="ECO:0000313" key="4">
    <source>
        <dbReference type="Proteomes" id="UP000677228"/>
    </source>
</evidence>
<sequence length="131" mass="14734">MSTLTLPSPGDVHHPKKIMTLPKIEHPSTKMNTLDLTTNLDVRGSSRAQNRGNSMERTSNDFITGRPLASELDSYPASPSRQQQRNKRRNSSRSFNDGRSKHQLAPLNDYSKIPENGQYGTDTNKVRLPVF</sequence>
<feature type="compositionally biased region" description="Polar residues" evidence="1">
    <location>
        <begin position="29"/>
        <end position="62"/>
    </location>
</feature>
<comment type="caution">
    <text evidence="2">The sequence shown here is derived from an EMBL/GenBank/DDBJ whole genome shotgun (WGS) entry which is preliminary data.</text>
</comment>
<feature type="region of interest" description="Disordered" evidence="1">
    <location>
        <begin position="1"/>
        <end position="131"/>
    </location>
</feature>
<dbReference type="EMBL" id="CAJNOK010002650">
    <property type="protein sequence ID" value="CAF0869338.1"/>
    <property type="molecule type" value="Genomic_DNA"/>
</dbReference>
<dbReference type="Proteomes" id="UP000677228">
    <property type="component" value="Unassembled WGS sequence"/>
</dbReference>
<feature type="non-terminal residue" evidence="2">
    <location>
        <position position="131"/>
    </location>
</feature>
<organism evidence="2 4">
    <name type="scientific">Didymodactylos carnosus</name>
    <dbReference type="NCBI Taxonomy" id="1234261"/>
    <lineage>
        <taxon>Eukaryota</taxon>
        <taxon>Metazoa</taxon>
        <taxon>Spiralia</taxon>
        <taxon>Gnathifera</taxon>
        <taxon>Rotifera</taxon>
        <taxon>Eurotatoria</taxon>
        <taxon>Bdelloidea</taxon>
        <taxon>Philodinida</taxon>
        <taxon>Philodinidae</taxon>
        <taxon>Didymodactylos</taxon>
    </lineage>
</organism>
<dbReference type="AlphaFoldDB" id="A0A8S2D3H3"/>
<protein>
    <submittedName>
        <fullName evidence="2">Uncharacterized protein</fullName>
    </submittedName>
</protein>
<name>A0A8S2D3H3_9BILA</name>
<dbReference type="Proteomes" id="UP000682733">
    <property type="component" value="Unassembled WGS sequence"/>
</dbReference>
<evidence type="ECO:0000256" key="1">
    <source>
        <dbReference type="SAM" id="MobiDB-lite"/>
    </source>
</evidence>
<gene>
    <name evidence="2" type="ORF">OVA965_LOCUS8048</name>
    <name evidence="3" type="ORF">TMI583_LOCUS8044</name>
</gene>
<reference evidence="2" key="1">
    <citation type="submission" date="2021-02" db="EMBL/GenBank/DDBJ databases">
        <authorList>
            <person name="Nowell W R."/>
        </authorList>
    </citation>
    <scope>NUCLEOTIDE SEQUENCE</scope>
</reference>
<evidence type="ECO:0000313" key="3">
    <source>
        <dbReference type="EMBL" id="CAF3654115.1"/>
    </source>
</evidence>
<proteinExistence type="predicted"/>
<dbReference type="EMBL" id="CAJOBA010002651">
    <property type="protein sequence ID" value="CAF3654115.1"/>
    <property type="molecule type" value="Genomic_DNA"/>
</dbReference>